<dbReference type="Proteomes" id="UP001156666">
    <property type="component" value="Unassembled WGS sequence"/>
</dbReference>
<evidence type="ECO:0000256" key="2">
    <source>
        <dbReference type="ARBA" id="ARBA00006742"/>
    </source>
</evidence>
<feature type="transmembrane region" description="Helical" evidence="11">
    <location>
        <begin position="12"/>
        <end position="31"/>
    </location>
</feature>
<dbReference type="PANTHER" id="PTHR33909">
    <property type="entry name" value="SEC TRANSLOCON ACCESSORY COMPLEX SUBUNIT YAJC"/>
    <property type="match status" value="1"/>
</dbReference>
<protein>
    <recommendedName>
        <fullName evidence="3">Sec translocon accessory complex subunit YajC</fullName>
    </recommendedName>
</protein>
<keyword evidence="8 11" id="KW-1133">Transmembrane helix</keyword>
<comment type="caution">
    <text evidence="12">The sequence shown here is derived from an EMBL/GenBank/DDBJ whole genome shotgun (WGS) entry which is preliminary data.</text>
</comment>
<keyword evidence="4" id="KW-0813">Transport</keyword>
<evidence type="ECO:0000313" key="13">
    <source>
        <dbReference type="Proteomes" id="UP001156666"/>
    </source>
</evidence>
<dbReference type="InterPro" id="IPR003849">
    <property type="entry name" value="Preprotein_translocase_YajC"/>
</dbReference>
<evidence type="ECO:0000256" key="8">
    <source>
        <dbReference type="ARBA" id="ARBA00022989"/>
    </source>
</evidence>
<keyword evidence="13" id="KW-1185">Reference proteome</keyword>
<evidence type="ECO:0000256" key="4">
    <source>
        <dbReference type="ARBA" id="ARBA00022448"/>
    </source>
</evidence>
<keyword evidence="6 11" id="KW-0812">Transmembrane</keyword>
<evidence type="ECO:0000256" key="1">
    <source>
        <dbReference type="ARBA" id="ARBA00004162"/>
    </source>
</evidence>
<evidence type="ECO:0000256" key="11">
    <source>
        <dbReference type="SAM" id="Phobius"/>
    </source>
</evidence>
<dbReference type="PRINTS" id="PR01853">
    <property type="entry name" value="YAJCTRNLCASE"/>
</dbReference>
<evidence type="ECO:0000313" key="12">
    <source>
        <dbReference type="EMBL" id="GLR16491.1"/>
    </source>
</evidence>
<comment type="similarity">
    <text evidence="2">Belongs to the YajC family.</text>
</comment>
<dbReference type="AlphaFoldDB" id="A0AA37SPL7"/>
<evidence type="ECO:0000256" key="5">
    <source>
        <dbReference type="ARBA" id="ARBA00022475"/>
    </source>
</evidence>
<sequence length="105" mass="11675">MVFLQAGGGSQGIFQLVIFGAIFLVFYLFFIRPQAQKQKAQGNFVNDLQKGDEIVTGSGIIGKINKIDDKVIHLQIDQKTFLKIMKSSVSKELTDALNAKVEEKK</sequence>
<accession>A0AA37SPL7</accession>
<dbReference type="PANTHER" id="PTHR33909:SF1">
    <property type="entry name" value="SEC TRANSLOCON ACCESSORY COMPLEX SUBUNIT YAJC"/>
    <property type="match status" value="1"/>
</dbReference>
<keyword evidence="7" id="KW-0653">Protein transport</keyword>
<evidence type="ECO:0000256" key="6">
    <source>
        <dbReference type="ARBA" id="ARBA00022692"/>
    </source>
</evidence>
<dbReference type="GO" id="GO:0015031">
    <property type="term" value="P:protein transport"/>
    <property type="evidence" value="ECO:0007669"/>
    <property type="project" value="UniProtKB-KW"/>
</dbReference>
<reference evidence="12" key="2">
    <citation type="submission" date="2023-01" db="EMBL/GenBank/DDBJ databases">
        <title>Draft genome sequence of Portibacter lacus strain NBRC 108769.</title>
        <authorList>
            <person name="Sun Q."/>
            <person name="Mori K."/>
        </authorList>
    </citation>
    <scope>NUCLEOTIDE SEQUENCE</scope>
    <source>
        <strain evidence="12">NBRC 108769</strain>
    </source>
</reference>
<dbReference type="GO" id="GO:0005886">
    <property type="term" value="C:plasma membrane"/>
    <property type="evidence" value="ECO:0007669"/>
    <property type="project" value="UniProtKB-SubCell"/>
</dbReference>
<reference evidence="12" key="1">
    <citation type="journal article" date="2014" name="Int. J. Syst. Evol. Microbiol.">
        <title>Complete genome sequence of Corynebacterium casei LMG S-19264T (=DSM 44701T), isolated from a smear-ripened cheese.</title>
        <authorList>
            <consortium name="US DOE Joint Genome Institute (JGI-PGF)"/>
            <person name="Walter F."/>
            <person name="Albersmeier A."/>
            <person name="Kalinowski J."/>
            <person name="Ruckert C."/>
        </authorList>
    </citation>
    <scope>NUCLEOTIDE SEQUENCE</scope>
    <source>
        <strain evidence="12">NBRC 108769</strain>
    </source>
</reference>
<gene>
    <name evidence="12" type="primary">yajC</name>
    <name evidence="12" type="ORF">GCM10007940_11060</name>
</gene>
<evidence type="ECO:0000256" key="7">
    <source>
        <dbReference type="ARBA" id="ARBA00022927"/>
    </source>
</evidence>
<dbReference type="Pfam" id="PF02699">
    <property type="entry name" value="YajC"/>
    <property type="match status" value="1"/>
</dbReference>
<dbReference type="SMART" id="SM01323">
    <property type="entry name" value="YajC"/>
    <property type="match status" value="1"/>
</dbReference>
<evidence type="ECO:0000256" key="9">
    <source>
        <dbReference type="ARBA" id="ARBA00023010"/>
    </source>
</evidence>
<dbReference type="EMBL" id="BSOH01000005">
    <property type="protein sequence ID" value="GLR16491.1"/>
    <property type="molecule type" value="Genomic_DNA"/>
</dbReference>
<dbReference type="NCBIfam" id="TIGR00739">
    <property type="entry name" value="yajC"/>
    <property type="match status" value="1"/>
</dbReference>
<name>A0AA37SPL7_9BACT</name>
<keyword evidence="5" id="KW-1003">Cell membrane</keyword>
<organism evidence="12 13">
    <name type="scientific">Portibacter lacus</name>
    <dbReference type="NCBI Taxonomy" id="1099794"/>
    <lineage>
        <taxon>Bacteria</taxon>
        <taxon>Pseudomonadati</taxon>
        <taxon>Bacteroidota</taxon>
        <taxon>Saprospiria</taxon>
        <taxon>Saprospirales</taxon>
        <taxon>Haliscomenobacteraceae</taxon>
        <taxon>Portibacter</taxon>
    </lineage>
</organism>
<proteinExistence type="inferred from homology"/>
<keyword evidence="9" id="KW-0811">Translocation</keyword>
<keyword evidence="10 11" id="KW-0472">Membrane</keyword>
<evidence type="ECO:0000256" key="3">
    <source>
        <dbReference type="ARBA" id="ARBA00014962"/>
    </source>
</evidence>
<comment type="subcellular location">
    <subcellularLocation>
        <location evidence="1">Cell membrane</location>
        <topology evidence="1">Single-pass membrane protein</topology>
    </subcellularLocation>
</comment>
<dbReference type="RefSeq" id="WP_235293293.1">
    <property type="nucleotide sequence ID" value="NZ_BSOH01000005.1"/>
</dbReference>
<evidence type="ECO:0000256" key="10">
    <source>
        <dbReference type="ARBA" id="ARBA00023136"/>
    </source>
</evidence>